<protein>
    <submittedName>
        <fullName evidence="4">ADP-ribose pyrophosphatase YjhB, NUDIX family</fullName>
    </submittedName>
</protein>
<gene>
    <name evidence="4" type="ORF">SAMN04488028_105115</name>
</gene>
<dbReference type="Pfam" id="PF00293">
    <property type="entry name" value="NUDIX"/>
    <property type="match status" value="1"/>
</dbReference>
<keyword evidence="5" id="KW-1185">Reference proteome</keyword>
<name>A0A1M6SR29_REIAG</name>
<proteinExistence type="predicted"/>
<comment type="cofactor">
    <cofactor evidence="1">
        <name>Mg(2+)</name>
        <dbReference type="ChEBI" id="CHEBI:18420"/>
    </cofactor>
</comment>
<evidence type="ECO:0000313" key="5">
    <source>
        <dbReference type="Proteomes" id="UP000184474"/>
    </source>
</evidence>
<dbReference type="STRING" id="156994.SAMN04488028_105115"/>
<dbReference type="InterPro" id="IPR000086">
    <property type="entry name" value="NUDIX_hydrolase_dom"/>
</dbReference>
<accession>A0A1M6SR29</accession>
<dbReference type="PROSITE" id="PS51462">
    <property type="entry name" value="NUDIX"/>
    <property type="match status" value="1"/>
</dbReference>
<evidence type="ECO:0000313" key="4">
    <source>
        <dbReference type="EMBL" id="SHK47087.1"/>
    </source>
</evidence>
<dbReference type="RefSeq" id="WP_073123203.1">
    <property type="nucleotide sequence ID" value="NZ_FRAA01000005.1"/>
</dbReference>
<evidence type="ECO:0000256" key="1">
    <source>
        <dbReference type="ARBA" id="ARBA00001946"/>
    </source>
</evidence>
<reference evidence="5" key="1">
    <citation type="submission" date="2016-11" db="EMBL/GenBank/DDBJ databases">
        <authorList>
            <person name="Varghese N."/>
            <person name="Submissions S."/>
        </authorList>
    </citation>
    <scope>NUCLEOTIDE SEQUENCE [LARGE SCALE GENOMIC DNA]</scope>
    <source>
        <strain evidence="5">DSM 26134</strain>
    </source>
</reference>
<dbReference type="EMBL" id="FRAA01000005">
    <property type="protein sequence ID" value="SHK47087.1"/>
    <property type="molecule type" value="Genomic_DNA"/>
</dbReference>
<evidence type="ECO:0000256" key="2">
    <source>
        <dbReference type="ARBA" id="ARBA00022801"/>
    </source>
</evidence>
<dbReference type="PANTHER" id="PTHR43046">
    <property type="entry name" value="GDP-MANNOSE MANNOSYL HYDROLASE"/>
    <property type="match status" value="1"/>
</dbReference>
<evidence type="ECO:0000259" key="3">
    <source>
        <dbReference type="PROSITE" id="PS51462"/>
    </source>
</evidence>
<sequence>MCSEEIKSIFGNKVRVRVMGLYREGDSILLLNHSGLNSANELWLPPGGGVDFGVGLEDVLVQEFREELGVDIVPGAFLFMNEFRHDTLHAIELFFEIDQLIGEPIIGRDPEMAEKQILQNYRFWSVSEIQNHNLDCFHPVFQKLRNMDELFAIRGFFKFEKNI</sequence>
<dbReference type="GO" id="GO:0016787">
    <property type="term" value="F:hydrolase activity"/>
    <property type="evidence" value="ECO:0007669"/>
    <property type="project" value="UniProtKB-KW"/>
</dbReference>
<organism evidence="4 5">
    <name type="scientific">Reichenbachiella agariperforans</name>
    <dbReference type="NCBI Taxonomy" id="156994"/>
    <lineage>
        <taxon>Bacteria</taxon>
        <taxon>Pseudomonadati</taxon>
        <taxon>Bacteroidota</taxon>
        <taxon>Cytophagia</taxon>
        <taxon>Cytophagales</taxon>
        <taxon>Reichenbachiellaceae</taxon>
        <taxon>Reichenbachiella</taxon>
    </lineage>
</organism>
<dbReference type="PANTHER" id="PTHR43046:SF14">
    <property type="entry name" value="MUTT_NUDIX FAMILY PROTEIN"/>
    <property type="match status" value="1"/>
</dbReference>
<dbReference type="Gene3D" id="3.90.79.10">
    <property type="entry name" value="Nucleoside Triphosphate Pyrophosphohydrolase"/>
    <property type="match status" value="1"/>
</dbReference>
<dbReference type="SUPFAM" id="SSF55811">
    <property type="entry name" value="Nudix"/>
    <property type="match status" value="1"/>
</dbReference>
<feature type="domain" description="Nudix hydrolase" evidence="3">
    <location>
        <begin position="12"/>
        <end position="148"/>
    </location>
</feature>
<keyword evidence="2" id="KW-0378">Hydrolase</keyword>
<dbReference type="AlphaFoldDB" id="A0A1M6SR29"/>
<dbReference type="InterPro" id="IPR015797">
    <property type="entry name" value="NUDIX_hydrolase-like_dom_sf"/>
</dbReference>
<dbReference type="Proteomes" id="UP000184474">
    <property type="component" value="Unassembled WGS sequence"/>
</dbReference>